<evidence type="ECO:0000313" key="3">
    <source>
        <dbReference type="Proteomes" id="UP000241346"/>
    </source>
</evidence>
<organism evidence="2 3">
    <name type="scientific">Photobacterium rosenbergii</name>
    <dbReference type="NCBI Taxonomy" id="294936"/>
    <lineage>
        <taxon>Bacteria</taxon>
        <taxon>Pseudomonadati</taxon>
        <taxon>Pseudomonadota</taxon>
        <taxon>Gammaproteobacteria</taxon>
        <taxon>Vibrionales</taxon>
        <taxon>Vibrionaceae</taxon>
        <taxon>Photobacterium</taxon>
    </lineage>
</organism>
<accession>A0A2T3N7V4</accession>
<dbReference type="InterPro" id="IPR050228">
    <property type="entry name" value="Carboxylesterase_BioH"/>
</dbReference>
<dbReference type="PANTHER" id="PTHR43194">
    <property type="entry name" value="HYDROLASE ALPHA/BETA FOLD FAMILY"/>
    <property type="match status" value="1"/>
</dbReference>
<dbReference type="AlphaFoldDB" id="A0A2T3N7V4"/>
<dbReference type="InterPro" id="IPR022742">
    <property type="entry name" value="Hydrolase_4"/>
</dbReference>
<reference evidence="2 3" key="1">
    <citation type="submission" date="2018-03" db="EMBL/GenBank/DDBJ databases">
        <title>Whole genome sequencing of Histamine producing bacteria.</title>
        <authorList>
            <person name="Butler K."/>
        </authorList>
    </citation>
    <scope>NUCLEOTIDE SEQUENCE [LARGE SCALE GENOMIC DNA]</scope>
    <source>
        <strain evidence="2 3">DSM 19138</strain>
    </source>
</reference>
<name>A0A2T3N7V4_9GAMM</name>
<sequence>MQSQAVRYSDKVFEYYYLKSQQASRFPAVVFIHGILSSGRLFTHQLMPVIANSGFSSYSLTLRGHGNHQAKHSSDPFQDHVNDVAAFVDYVYQQENKPIVVVGYSLGGLIAQHVCQRKEVKPKLAGMALMASVPPQGFSALNQAMLLENPALAMVLGQVMAMPKMSLLNPYYQHVMIDALFASKPNQQQLAMLMSELKAEDLRLFIESHSIEDNVQLSLPVTVIGAKEDKLVPASLVEASAKYYGVAPVFFSPMGHAMPLEKEADQLAAYLAKWFRTL</sequence>
<dbReference type="RefSeq" id="WP_107300170.1">
    <property type="nucleotide sequence ID" value="NZ_PYMB01000016.1"/>
</dbReference>
<dbReference type="PANTHER" id="PTHR43194:SF2">
    <property type="entry name" value="PEROXISOMAL MEMBRANE PROTEIN LPX1"/>
    <property type="match status" value="1"/>
</dbReference>
<evidence type="ECO:0000313" key="2">
    <source>
        <dbReference type="EMBL" id="PSW09178.1"/>
    </source>
</evidence>
<dbReference type="Gene3D" id="3.40.50.1820">
    <property type="entry name" value="alpha/beta hydrolase"/>
    <property type="match status" value="1"/>
</dbReference>
<gene>
    <name evidence="2" type="ORF">C9J01_21360</name>
</gene>
<evidence type="ECO:0000259" key="1">
    <source>
        <dbReference type="Pfam" id="PF12146"/>
    </source>
</evidence>
<feature type="domain" description="Serine aminopeptidase S33" evidence="1">
    <location>
        <begin position="28"/>
        <end position="235"/>
    </location>
</feature>
<comment type="caution">
    <text evidence="2">The sequence shown here is derived from an EMBL/GenBank/DDBJ whole genome shotgun (WGS) entry which is preliminary data.</text>
</comment>
<dbReference type="SUPFAM" id="SSF53474">
    <property type="entry name" value="alpha/beta-Hydrolases"/>
    <property type="match status" value="1"/>
</dbReference>
<dbReference type="EMBL" id="PYMB01000016">
    <property type="protein sequence ID" value="PSW09178.1"/>
    <property type="molecule type" value="Genomic_DNA"/>
</dbReference>
<dbReference type="Proteomes" id="UP000241346">
    <property type="component" value="Unassembled WGS sequence"/>
</dbReference>
<proteinExistence type="predicted"/>
<dbReference type="InterPro" id="IPR029058">
    <property type="entry name" value="AB_hydrolase_fold"/>
</dbReference>
<dbReference type="OrthoDB" id="9806902at2"/>
<dbReference type="Pfam" id="PF12146">
    <property type="entry name" value="Hydrolase_4"/>
    <property type="match status" value="1"/>
</dbReference>
<protein>
    <recommendedName>
        <fullName evidence="1">Serine aminopeptidase S33 domain-containing protein</fullName>
    </recommendedName>
</protein>